<comment type="cofactor">
    <cofactor evidence="1">
        <name>Fe(2+)</name>
        <dbReference type="ChEBI" id="CHEBI:29033"/>
    </cofactor>
</comment>
<feature type="transmembrane region" description="Helical" evidence="1">
    <location>
        <begin position="7"/>
        <end position="25"/>
    </location>
</feature>
<sequence length="304" mass="35441">MNSLKNLRQIIILISFFCIWLTSLIKSEHETILGFFLILSFGILHGSNDIFLISRIQTSKVSASFGRILSFYVLFVLLTCGMFYFFPIVALAIFIVCSGYHFGEQHWENEVLSVNNVLKRILYVSYGMFILSLLFWLNSEEVIKIVTAISGSAVSKITIEYLFYTNLTILALVWIFFGVKDKVFRRKTLAELLYLVVFAIIFKTSSLIWGFAIYFIFWHSLPSLHDQIHFLYDKVDKKGIIDYLKTAFPFWMISVAGILALYYVFRDRDIFYALFFSFLAAVTFPHSLAIHEMFKRKKSEDDEF</sequence>
<feature type="transmembrane region" description="Helical" evidence="1">
    <location>
        <begin position="121"/>
        <end position="138"/>
    </location>
</feature>
<dbReference type="Pfam" id="PF15461">
    <property type="entry name" value="BCD"/>
    <property type="match status" value="1"/>
</dbReference>
<dbReference type="GO" id="GO:0005506">
    <property type="term" value="F:iron ion binding"/>
    <property type="evidence" value="ECO:0007669"/>
    <property type="project" value="UniProtKB-UniRule"/>
</dbReference>
<accession>A0A831QN74</accession>
<dbReference type="GO" id="GO:0016121">
    <property type="term" value="P:carotene catabolic process"/>
    <property type="evidence" value="ECO:0007669"/>
    <property type="project" value="UniProtKB-UniRule"/>
</dbReference>
<organism evidence="2">
    <name type="scientific">Pricia antarctica</name>
    <dbReference type="NCBI Taxonomy" id="641691"/>
    <lineage>
        <taxon>Bacteria</taxon>
        <taxon>Pseudomonadati</taxon>
        <taxon>Bacteroidota</taxon>
        <taxon>Flavobacteriia</taxon>
        <taxon>Flavobacteriales</taxon>
        <taxon>Flavobacteriaceae</taxon>
        <taxon>Pricia</taxon>
    </lineage>
</organism>
<dbReference type="AlphaFoldDB" id="A0A831QN74"/>
<feature type="transmembrane region" description="Helical" evidence="1">
    <location>
        <begin position="159"/>
        <end position="177"/>
    </location>
</feature>
<comment type="caution">
    <text evidence="2">The sequence shown here is derived from an EMBL/GenBank/DDBJ whole genome shotgun (WGS) entry which is preliminary data.</text>
</comment>
<feature type="transmembrane region" description="Helical" evidence="1">
    <location>
        <begin position="271"/>
        <end position="290"/>
    </location>
</feature>
<keyword evidence="1" id="KW-0472">Membrane</keyword>
<keyword evidence="1" id="KW-1133">Transmembrane helix</keyword>
<keyword evidence="1" id="KW-0812">Transmembrane</keyword>
<feature type="transmembrane region" description="Helical" evidence="1">
    <location>
        <begin position="192"/>
        <end position="217"/>
    </location>
</feature>
<keyword evidence="1" id="KW-0223">Dioxygenase</keyword>
<dbReference type="GO" id="GO:0010436">
    <property type="term" value="F:carotenoid dioxygenase activity"/>
    <property type="evidence" value="ECO:0007669"/>
    <property type="project" value="UniProtKB-UniRule"/>
</dbReference>
<dbReference type="NCBIfam" id="TIGR03753">
    <property type="entry name" value="blh_monoox"/>
    <property type="match status" value="1"/>
</dbReference>
<keyword evidence="1" id="KW-1003">Cell membrane</keyword>
<comment type="similarity">
    <text evidence="1">Belongs to the Brp/Blh beta-carotene diooxygenase family.</text>
</comment>
<dbReference type="EMBL" id="DRGL01000019">
    <property type="protein sequence ID" value="HEA20018.1"/>
    <property type="molecule type" value="Genomic_DNA"/>
</dbReference>
<keyword evidence="1" id="KW-0479">Metal-binding</keyword>
<dbReference type="Proteomes" id="UP000886191">
    <property type="component" value="Unassembled WGS sequence"/>
</dbReference>
<feature type="transmembrane region" description="Helical" evidence="1">
    <location>
        <begin position="31"/>
        <end position="51"/>
    </location>
</feature>
<evidence type="ECO:0000256" key="1">
    <source>
        <dbReference type="HAMAP-Rule" id="MF_02093"/>
    </source>
</evidence>
<keyword evidence="1" id="KW-0560">Oxidoreductase</keyword>
<comment type="caution">
    <text evidence="1">Lacks conserved residue(s) required for the propagation of feature annotation.</text>
</comment>
<evidence type="ECO:0000313" key="2">
    <source>
        <dbReference type="EMBL" id="HEA20018.1"/>
    </source>
</evidence>
<dbReference type="InterPro" id="IPR022270">
    <property type="entry name" value="Blh_diox"/>
</dbReference>
<comment type="subcellular location">
    <subcellularLocation>
        <location evidence="1">Cell membrane</location>
        <topology evidence="1">Multi-pass membrane protein</topology>
    </subcellularLocation>
</comment>
<dbReference type="GO" id="GO:0003834">
    <property type="term" value="F:beta-carotene 15,15'-dioxygenase activity"/>
    <property type="evidence" value="ECO:0007669"/>
    <property type="project" value="UniProtKB-EC"/>
</dbReference>
<comment type="function">
    <text evidence="1">Catalyzes the cleavage of beta-carotene at its central double bond (15,15') to yield two molecules of all-trans-retinal.</text>
</comment>
<protein>
    <recommendedName>
        <fullName evidence="1">Probable beta-carotene 15,15'-dioxygenase</fullName>
        <ecNumber evidence="1">1.13.11.63</ecNumber>
    </recommendedName>
</protein>
<dbReference type="HAMAP" id="MF_02093">
    <property type="entry name" value="Beta_carotene_diox"/>
    <property type="match status" value="1"/>
</dbReference>
<dbReference type="GO" id="GO:0005886">
    <property type="term" value="C:plasma membrane"/>
    <property type="evidence" value="ECO:0007669"/>
    <property type="project" value="UniProtKB-SubCell"/>
</dbReference>
<reference evidence="2" key="1">
    <citation type="journal article" date="2020" name="mSystems">
        <title>Genome- and Community-Level Interaction Insights into Carbon Utilization and Element Cycling Functions of Hydrothermarchaeota in Hydrothermal Sediment.</title>
        <authorList>
            <person name="Zhou Z."/>
            <person name="Liu Y."/>
            <person name="Xu W."/>
            <person name="Pan J."/>
            <person name="Luo Z.H."/>
            <person name="Li M."/>
        </authorList>
    </citation>
    <scope>NUCLEOTIDE SEQUENCE [LARGE SCALE GENOMIC DNA]</scope>
    <source>
        <strain evidence="2">HyVt-345</strain>
    </source>
</reference>
<name>A0A831QN74_9FLAO</name>
<proteinExistence type="inferred from homology"/>
<keyword evidence="1" id="KW-0408">Iron</keyword>
<dbReference type="EC" id="1.13.11.63" evidence="1"/>
<gene>
    <name evidence="2" type="ORF">ENH87_03785</name>
</gene>
<feature type="transmembrane region" description="Helical" evidence="1">
    <location>
        <begin position="71"/>
        <end position="101"/>
    </location>
</feature>
<comment type="catalytic activity">
    <reaction evidence="1">
        <text>all-trans-beta-carotene + O2 = 2 all-trans-retinal</text>
        <dbReference type="Rhea" id="RHEA:32887"/>
        <dbReference type="ChEBI" id="CHEBI:15379"/>
        <dbReference type="ChEBI" id="CHEBI:17579"/>
        <dbReference type="ChEBI" id="CHEBI:17898"/>
        <dbReference type="EC" id="1.13.11.63"/>
    </reaction>
</comment>
<feature type="transmembrane region" description="Helical" evidence="1">
    <location>
        <begin position="247"/>
        <end position="265"/>
    </location>
</feature>